<dbReference type="Pfam" id="PF00251">
    <property type="entry name" value="Glyco_hydro_32N"/>
    <property type="match status" value="1"/>
</dbReference>
<evidence type="ECO:0000259" key="6">
    <source>
        <dbReference type="Pfam" id="PF00251"/>
    </source>
</evidence>
<comment type="similarity">
    <text evidence="1 5">Belongs to the glycosyl hydrolase 32 family.</text>
</comment>
<dbReference type="InterPro" id="IPR001362">
    <property type="entry name" value="Glyco_hydro_32"/>
</dbReference>
<dbReference type="PANTHER" id="PTHR43101:SF1">
    <property type="entry name" value="BETA-FRUCTOSIDASE"/>
    <property type="match status" value="1"/>
</dbReference>
<dbReference type="Pfam" id="PF08244">
    <property type="entry name" value="Glyco_hydro_32C"/>
    <property type="match status" value="1"/>
</dbReference>
<dbReference type="PANTHER" id="PTHR43101">
    <property type="entry name" value="BETA-FRUCTOSIDASE"/>
    <property type="match status" value="1"/>
</dbReference>
<dbReference type="SMART" id="SM00640">
    <property type="entry name" value="Glyco_32"/>
    <property type="match status" value="1"/>
</dbReference>
<accession>A0A1H9P7J5</accession>
<dbReference type="GO" id="GO:0004564">
    <property type="term" value="F:beta-fructofuranosidase activity"/>
    <property type="evidence" value="ECO:0007669"/>
    <property type="project" value="UniProtKB-EC"/>
</dbReference>
<keyword evidence="4 5" id="KW-0326">Glycosidase</keyword>
<dbReference type="InterPro" id="IPR013189">
    <property type="entry name" value="Glyco_hydro_32_C"/>
</dbReference>
<dbReference type="InterPro" id="IPR013320">
    <property type="entry name" value="ConA-like_dom_sf"/>
</dbReference>
<feature type="domain" description="Glycosyl hydrolase family 32 C-terminal" evidence="7">
    <location>
        <begin position="413"/>
        <end position="450"/>
    </location>
</feature>
<proteinExistence type="inferred from homology"/>
<dbReference type="SUPFAM" id="SSF75005">
    <property type="entry name" value="Arabinanase/levansucrase/invertase"/>
    <property type="match status" value="1"/>
</dbReference>
<evidence type="ECO:0000256" key="4">
    <source>
        <dbReference type="ARBA" id="ARBA00023295"/>
    </source>
</evidence>
<organism evidence="8 9">
    <name type="scientific">Parafannyhessea umbonata</name>
    <dbReference type="NCBI Taxonomy" id="604330"/>
    <lineage>
        <taxon>Bacteria</taxon>
        <taxon>Bacillati</taxon>
        <taxon>Actinomycetota</taxon>
        <taxon>Coriobacteriia</taxon>
        <taxon>Coriobacteriales</taxon>
        <taxon>Atopobiaceae</taxon>
        <taxon>Parafannyhessea</taxon>
    </lineage>
</organism>
<evidence type="ECO:0000313" key="8">
    <source>
        <dbReference type="EMBL" id="SER43543.1"/>
    </source>
</evidence>
<keyword evidence="3 5" id="KW-0378">Hydrolase</keyword>
<dbReference type="InterPro" id="IPR013148">
    <property type="entry name" value="Glyco_hydro_32_N"/>
</dbReference>
<gene>
    <name evidence="8" type="ORF">SAMN05216446_0836</name>
</gene>
<dbReference type="CDD" id="cd18623">
    <property type="entry name" value="GH32_ScrB-like"/>
    <property type="match status" value="1"/>
</dbReference>
<evidence type="ECO:0000313" key="9">
    <source>
        <dbReference type="Proteomes" id="UP000199128"/>
    </source>
</evidence>
<dbReference type="AlphaFoldDB" id="A0A1H9P7J5"/>
<reference evidence="9" key="1">
    <citation type="submission" date="2016-10" db="EMBL/GenBank/DDBJ databases">
        <authorList>
            <person name="Varghese N."/>
            <person name="Submissions S."/>
        </authorList>
    </citation>
    <scope>NUCLEOTIDE SEQUENCE [LARGE SCALE GENOMIC DNA]</scope>
    <source>
        <strain evidence="9">KHGC19</strain>
    </source>
</reference>
<evidence type="ECO:0000259" key="7">
    <source>
        <dbReference type="Pfam" id="PF08244"/>
    </source>
</evidence>
<dbReference type="InterPro" id="IPR023296">
    <property type="entry name" value="Glyco_hydro_beta-prop_sf"/>
</dbReference>
<sequence length="472" mass="51996">MTDKTWRMGFHLMPPSGWINDPNGLCQFRGVYHAFFQYSPDWPNGGERCWGHATSTNLVSWDYHDVAIHQDTPEDANGAYSGSTFVERGAAADGGDRMRIYYTGNVKHPGDYDYINEGRGANEITVTSDDGMHFSPKQVLLRNADYPAYCSCHVRDPKLWEQRGELHMALGARDRDSHGLALIYSSTDGIDWRLRTAIRPTDDFGFMWECPDVIRLVEGVDGQRHEFLGFCPQGMPAKDDDGRGTSWAGYLPLSGTAIDATTADPALWREWDGGFDFYAPQTFVDDAGRTLLIAWVGMPDEDFMGQPEQLDWIHSLSVPRTLEVDPKDPTRIMQWPVGEVDALRQEATEAQDGQLSLPCHRADIEVEGVQGDFALTLDGALAISGSGDSVTLSLDAATGCGRGARSIACGGIESLRVLVDESIVEVFVNGGRATFTTRWFPTADKLDVRLEGSCASARAWTMAKAGTDPYEG</sequence>
<dbReference type="GO" id="GO:0005975">
    <property type="term" value="P:carbohydrate metabolic process"/>
    <property type="evidence" value="ECO:0007669"/>
    <property type="project" value="InterPro"/>
</dbReference>
<evidence type="ECO:0000256" key="1">
    <source>
        <dbReference type="ARBA" id="ARBA00009902"/>
    </source>
</evidence>
<name>A0A1H9P7J5_9ACTN</name>
<protein>
    <recommendedName>
        <fullName evidence="2">beta-fructofuranosidase</fullName>
        <ecNumber evidence="2">3.2.1.26</ecNumber>
    </recommendedName>
</protein>
<dbReference type="Gene3D" id="2.115.10.20">
    <property type="entry name" value="Glycosyl hydrolase domain, family 43"/>
    <property type="match status" value="1"/>
</dbReference>
<evidence type="ECO:0000256" key="5">
    <source>
        <dbReference type="RuleBase" id="RU362110"/>
    </source>
</evidence>
<evidence type="ECO:0000256" key="2">
    <source>
        <dbReference type="ARBA" id="ARBA00012758"/>
    </source>
</evidence>
<feature type="domain" description="Glycosyl hydrolase family 32 N-terminal" evidence="6">
    <location>
        <begin position="11"/>
        <end position="336"/>
    </location>
</feature>
<dbReference type="Proteomes" id="UP000199128">
    <property type="component" value="Unassembled WGS sequence"/>
</dbReference>
<dbReference type="Gene3D" id="2.60.120.560">
    <property type="entry name" value="Exo-inulinase, domain 1"/>
    <property type="match status" value="1"/>
</dbReference>
<dbReference type="InterPro" id="IPR018053">
    <property type="entry name" value="Glyco_hydro_32_AS"/>
</dbReference>
<dbReference type="InterPro" id="IPR051214">
    <property type="entry name" value="GH32_Enzymes"/>
</dbReference>
<evidence type="ECO:0000256" key="3">
    <source>
        <dbReference type="ARBA" id="ARBA00022801"/>
    </source>
</evidence>
<dbReference type="SUPFAM" id="SSF49899">
    <property type="entry name" value="Concanavalin A-like lectins/glucanases"/>
    <property type="match status" value="1"/>
</dbReference>
<dbReference type="EMBL" id="FOGP01000002">
    <property type="protein sequence ID" value="SER43543.1"/>
    <property type="molecule type" value="Genomic_DNA"/>
</dbReference>
<dbReference type="PROSITE" id="PS00609">
    <property type="entry name" value="GLYCOSYL_HYDROL_F32"/>
    <property type="match status" value="1"/>
</dbReference>
<dbReference type="RefSeq" id="WP_091008543.1">
    <property type="nucleotide sequence ID" value="NZ_FOGP01000002.1"/>
</dbReference>
<dbReference type="EC" id="3.2.1.26" evidence="2"/>